<proteinExistence type="evidence at transcript level"/>
<dbReference type="GO" id="GO:0005737">
    <property type="term" value="C:cytoplasm"/>
    <property type="evidence" value="ECO:0007669"/>
    <property type="project" value="TreeGrafter"/>
</dbReference>
<dbReference type="PROSITE" id="PS50405">
    <property type="entry name" value="GST_CTER"/>
    <property type="match status" value="1"/>
</dbReference>
<dbReference type="InterPro" id="IPR010987">
    <property type="entry name" value="Glutathione-S-Trfase_C-like"/>
</dbReference>
<protein>
    <submittedName>
        <fullName evidence="2">Putative microtubule associated complex</fullName>
    </submittedName>
</protein>
<dbReference type="InterPro" id="IPR053837">
    <property type="entry name" value="AIMP3/p18_C"/>
</dbReference>
<accession>U5ERU9</accession>
<dbReference type="SUPFAM" id="SSF47616">
    <property type="entry name" value="GST C-terminal domain-like"/>
    <property type="match status" value="1"/>
</dbReference>
<evidence type="ECO:0000313" key="2">
    <source>
        <dbReference type="EMBL" id="JAB56311.1"/>
    </source>
</evidence>
<dbReference type="EMBL" id="GANO01003560">
    <property type="protein sequence ID" value="JAB56311.1"/>
    <property type="molecule type" value="mRNA"/>
</dbReference>
<organism evidence="2">
    <name type="scientific">Corethrella appendiculata</name>
    <dbReference type="NCBI Taxonomy" id="1370023"/>
    <lineage>
        <taxon>Eukaryota</taxon>
        <taxon>Metazoa</taxon>
        <taxon>Ecdysozoa</taxon>
        <taxon>Arthropoda</taxon>
        <taxon>Hexapoda</taxon>
        <taxon>Insecta</taxon>
        <taxon>Pterygota</taxon>
        <taxon>Neoptera</taxon>
        <taxon>Endopterygota</taxon>
        <taxon>Diptera</taxon>
        <taxon>Nematocera</taxon>
        <taxon>Culicoidea</taxon>
        <taxon>Chaoboridae</taxon>
        <taxon>Corethrella</taxon>
    </lineage>
</organism>
<dbReference type="CDD" id="cd10305">
    <property type="entry name" value="GST_C_AIMP3"/>
    <property type="match status" value="1"/>
</dbReference>
<dbReference type="Gene3D" id="1.20.1050.10">
    <property type="match status" value="1"/>
</dbReference>
<dbReference type="InterPro" id="IPR053836">
    <property type="entry name" value="Arc1-like_N"/>
</dbReference>
<name>U5ERU9_9DIPT</name>
<dbReference type="InterPro" id="IPR042450">
    <property type="entry name" value="EEF1E1"/>
</dbReference>
<feature type="domain" description="GST C-terminal" evidence="1">
    <location>
        <begin position="49"/>
        <end position="171"/>
    </location>
</feature>
<dbReference type="PANTHER" id="PTHR44490">
    <property type="entry name" value="EUKARYOTIC TRANSLATION ELONGATION FACTOR 1 EPSILON-1"/>
    <property type="match status" value="1"/>
</dbReference>
<sequence>MTGVESVKKVANYMKVNPGKLSYNFENIVTRQVPKTNESVVGYSAILQMLAKESKNELITNGLKDIETRCQISQWIDYSVQFAEPASKDKHVHHTLLRELNSYLETRSYLVNQSLTLADLAVFYAIQESMLLLQISDKENYLNLSRWFNHIQQTKAIRQDDSLINFSTLTLIGWATGTHI</sequence>
<dbReference type="PANTHER" id="PTHR44490:SF1">
    <property type="entry name" value="EUKARYOTIC TRANSLATION ELONGATION FACTOR 1 EPSILON-1"/>
    <property type="match status" value="1"/>
</dbReference>
<dbReference type="GO" id="GO:0043517">
    <property type="term" value="P:positive regulation of DNA damage response, signal transduction by p53 class mediator"/>
    <property type="evidence" value="ECO:0007669"/>
    <property type="project" value="InterPro"/>
</dbReference>
<evidence type="ECO:0000259" key="1">
    <source>
        <dbReference type="PROSITE" id="PS50405"/>
    </source>
</evidence>
<dbReference type="InterPro" id="IPR036282">
    <property type="entry name" value="Glutathione-S-Trfase_C_sf"/>
</dbReference>
<reference evidence="2" key="1">
    <citation type="journal article" date="2014" name="Insect Biochem. Mol. Biol.">
        <title>An insight into the sialome of the frog biting fly, Corethrella appendiculata.</title>
        <authorList>
            <person name="Ribeiro J.M.C."/>
            <person name="Chagas A.C."/>
            <person name="Pham V.M."/>
            <person name="Lounibos L.P."/>
            <person name="Calvo E."/>
        </authorList>
    </citation>
    <scope>NUCLEOTIDE SEQUENCE</scope>
    <source>
        <tissue evidence="2">Salivary glands</tissue>
    </source>
</reference>
<dbReference type="GO" id="GO:0017101">
    <property type="term" value="C:aminoacyl-tRNA synthetase multienzyme complex"/>
    <property type="evidence" value="ECO:0007669"/>
    <property type="project" value="InterPro"/>
</dbReference>
<dbReference type="Pfam" id="PF21972">
    <property type="entry name" value="Arc1p_N_like"/>
    <property type="match status" value="1"/>
</dbReference>
<dbReference type="AlphaFoldDB" id="U5ERU9"/>
<dbReference type="GO" id="GO:0005634">
    <property type="term" value="C:nucleus"/>
    <property type="evidence" value="ECO:0007669"/>
    <property type="project" value="TreeGrafter"/>
</dbReference>